<protein>
    <recommendedName>
        <fullName evidence="3">SHOCT domain-containing protein</fullName>
    </recommendedName>
</protein>
<evidence type="ECO:0000313" key="2">
    <source>
        <dbReference type="Proteomes" id="UP000654345"/>
    </source>
</evidence>
<accession>A0ABQ3V1Q2</accession>
<dbReference type="InterPro" id="IPR007804">
    <property type="entry name" value="GvpG"/>
</dbReference>
<keyword evidence="2" id="KW-1185">Reference proteome</keyword>
<comment type="caution">
    <text evidence="1">The sequence shown here is derived from an EMBL/GenBank/DDBJ whole genome shotgun (WGS) entry which is preliminary data.</text>
</comment>
<reference evidence="1 2" key="1">
    <citation type="journal article" date="2021" name="Int. J. Syst. Evol. Microbiol.">
        <title>Reticulibacter mediterranei gen. nov., sp. nov., within the new family Reticulibacteraceae fam. nov., and Ktedonospora formicarum gen. nov., sp. nov., Ktedonobacter robiniae sp. nov., Dictyobacter formicarum sp. nov. and Dictyobacter arantiisoli sp. nov., belonging to the class Ktedonobacteria.</title>
        <authorList>
            <person name="Yabe S."/>
            <person name="Zheng Y."/>
            <person name="Wang C.M."/>
            <person name="Sakai Y."/>
            <person name="Abe K."/>
            <person name="Yokota A."/>
            <person name="Donadio S."/>
            <person name="Cavaletti L."/>
            <person name="Monciardini P."/>
        </authorList>
    </citation>
    <scope>NUCLEOTIDE SEQUENCE [LARGE SCALE GENOMIC DNA]</scope>
    <source>
        <strain evidence="1 2">SOSP1-30</strain>
    </source>
</reference>
<organism evidence="1 2">
    <name type="scientific">Ktedonobacter robiniae</name>
    <dbReference type="NCBI Taxonomy" id="2778365"/>
    <lineage>
        <taxon>Bacteria</taxon>
        <taxon>Bacillati</taxon>
        <taxon>Chloroflexota</taxon>
        <taxon>Ktedonobacteria</taxon>
        <taxon>Ktedonobacterales</taxon>
        <taxon>Ktedonobacteraceae</taxon>
        <taxon>Ktedonobacter</taxon>
    </lineage>
</organism>
<evidence type="ECO:0008006" key="3">
    <source>
        <dbReference type="Google" id="ProtNLM"/>
    </source>
</evidence>
<evidence type="ECO:0000313" key="1">
    <source>
        <dbReference type="EMBL" id="GHO58867.1"/>
    </source>
</evidence>
<proteinExistence type="predicted"/>
<dbReference type="EMBL" id="BNJG01000003">
    <property type="protein sequence ID" value="GHO58867.1"/>
    <property type="molecule type" value="Genomic_DNA"/>
</dbReference>
<dbReference type="Proteomes" id="UP000654345">
    <property type="component" value="Unassembled WGS sequence"/>
</dbReference>
<dbReference type="RefSeq" id="WP_201375109.1">
    <property type="nucleotide sequence ID" value="NZ_BNJG01000003.1"/>
</dbReference>
<gene>
    <name evidence="1" type="ORF">KSB_73420</name>
</gene>
<dbReference type="Pfam" id="PF05120">
    <property type="entry name" value="GvpG"/>
    <property type="match status" value="1"/>
</dbReference>
<name>A0ABQ3V1Q2_9CHLR</name>
<sequence length="80" mass="9354">MFMLTGFLIALMLPVKGLMGIFKKIAEMAEAELTDESKIREGLVQLEDLYDNGKITEEEYHEREDQLMERLNMARENKDE</sequence>